<dbReference type="Pfam" id="PF16925">
    <property type="entry name" value="TetR_C_13"/>
    <property type="match status" value="1"/>
</dbReference>
<reference evidence="4" key="1">
    <citation type="submission" date="2017-06" db="EMBL/GenBank/DDBJ databases">
        <title>Genome sequencing of pathogenic and non-pathogenic strains within Bisgaard taxon 40.</title>
        <authorList>
            <person name="Ladner J.T."/>
            <person name="Lovett S.P."/>
            <person name="Koroleva G."/>
            <person name="Lorch J.M."/>
        </authorList>
    </citation>
    <scope>NUCLEOTIDE SEQUENCE</scope>
    <source>
        <strain evidence="4">27576-1-I1</strain>
    </source>
</reference>
<dbReference type="PANTHER" id="PTHR47506">
    <property type="entry name" value="TRANSCRIPTIONAL REGULATORY PROTEIN"/>
    <property type="match status" value="1"/>
</dbReference>
<dbReference type="PANTHER" id="PTHR47506:SF6">
    <property type="entry name" value="HTH-TYPE TRANSCRIPTIONAL REPRESSOR NEMR"/>
    <property type="match status" value="1"/>
</dbReference>
<organism evidence="4 5">
    <name type="scientific">Mergibacter septicus</name>
    <dbReference type="NCBI Taxonomy" id="221402"/>
    <lineage>
        <taxon>Bacteria</taxon>
        <taxon>Pseudomonadati</taxon>
        <taxon>Pseudomonadota</taxon>
        <taxon>Gammaproteobacteria</taxon>
        <taxon>Pasteurellales</taxon>
        <taxon>Pasteurellaceae</taxon>
        <taxon>Mergibacter</taxon>
    </lineage>
</organism>
<name>A0A8D4IVY8_9PAST</name>
<dbReference type="SUPFAM" id="SSF46689">
    <property type="entry name" value="Homeodomain-like"/>
    <property type="match status" value="1"/>
</dbReference>
<sequence length="196" mass="22722">MKHKKSADTKIHILSVGYQLISKNGFTCTGLTQLLKEANIPKGSFYHYFSSKEEFGKSLIEYYFKKYKENLSKIEVQDLSAKEKIIHYFTSWKNNQTIENNTNRCLVVKLSAEISDLSETMRTALYLGYQEIIQWITNRIKEAQESGDISTNIDAYKMACHWYYAWLGAGIIAKLSNSNHPLEDIWHETIHPLITQ</sequence>
<evidence type="ECO:0000313" key="5">
    <source>
        <dbReference type="Proteomes" id="UP000955338"/>
    </source>
</evidence>
<dbReference type="SUPFAM" id="SSF48498">
    <property type="entry name" value="Tetracyclin repressor-like, C-terminal domain"/>
    <property type="match status" value="1"/>
</dbReference>
<evidence type="ECO:0000256" key="2">
    <source>
        <dbReference type="ARBA" id="ARBA00023125"/>
    </source>
</evidence>
<dbReference type="GO" id="GO:0003677">
    <property type="term" value="F:DNA binding"/>
    <property type="evidence" value="ECO:0007669"/>
    <property type="project" value="UniProtKB-UniRule"/>
</dbReference>
<dbReference type="Pfam" id="PF00440">
    <property type="entry name" value="TetR_N"/>
    <property type="match status" value="1"/>
</dbReference>
<keyword evidence="3" id="KW-0804">Transcription</keyword>
<dbReference type="AlphaFoldDB" id="A0A8D4IVY8"/>
<dbReference type="InterPro" id="IPR011075">
    <property type="entry name" value="TetR_C"/>
</dbReference>
<dbReference type="InterPro" id="IPR009057">
    <property type="entry name" value="Homeodomain-like_sf"/>
</dbReference>
<dbReference type="InterPro" id="IPR001647">
    <property type="entry name" value="HTH_TetR"/>
</dbReference>
<keyword evidence="5" id="KW-1185">Reference proteome</keyword>
<dbReference type="PRINTS" id="PR00455">
    <property type="entry name" value="HTHTETR"/>
</dbReference>
<dbReference type="PROSITE" id="PS50977">
    <property type="entry name" value="HTH_TETR_2"/>
    <property type="match status" value="1"/>
</dbReference>
<evidence type="ECO:0000256" key="3">
    <source>
        <dbReference type="ARBA" id="ARBA00023163"/>
    </source>
</evidence>
<evidence type="ECO:0000313" key="4">
    <source>
        <dbReference type="EMBL" id="QDJ14080.1"/>
    </source>
</evidence>
<accession>A0A8D4IVY8</accession>
<evidence type="ECO:0000256" key="1">
    <source>
        <dbReference type="ARBA" id="ARBA00023015"/>
    </source>
</evidence>
<gene>
    <name evidence="4" type="ORF">CEP48_00940</name>
</gene>
<protein>
    <submittedName>
        <fullName evidence="4">TetR family transcriptional regulator</fullName>
    </submittedName>
</protein>
<dbReference type="Gene3D" id="1.10.357.10">
    <property type="entry name" value="Tetracycline Repressor, domain 2"/>
    <property type="match status" value="1"/>
</dbReference>
<proteinExistence type="predicted"/>
<dbReference type="Proteomes" id="UP000955338">
    <property type="component" value="Chromosome"/>
</dbReference>
<keyword evidence="1" id="KW-0805">Transcription regulation</keyword>
<dbReference type="RefSeq" id="WP_261919836.1">
    <property type="nucleotide sequence ID" value="NZ_CP022011.1"/>
</dbReference>
<keyword evidence="2" id="KW-0238">DNA-binding</keyword>
<dbReference type="EMBL" id="CP022011">
    <property type="protein sequence ID" value="QDJ14080.1"/>
    <property type="molecule type" value="Genomic_DNA"/>
</dbReference>
<dbReference type="InterPro" id="IPR036271">
    <property type="entry name" value="Tet_transcr_reg_TetR-rel_C_sf"/>
</dbReference>